<comment type="caution">
    <text evidence="1">The sequence shown here is derived from an EMBL/GenBank/DDBJ whole genome shotgun (WGS) entry which is preliminary data.</text>
</comment>
<accession>A0A816VK66</accession>
<organism evidence="1 2">
    <name type="scientific">Rotaria magnacalcarata</name>
    <dbReference type="NCBI Taxonomy" id="392030"/>
    <lineage>
        <taxon>Eukaryota</taxon>
        <taxon>Metazoa</taxon>
        <taxon>Spiralia</taxon>
        <taxon>Gnathifera</taxon>
        <taxon>Rotifera</taxon>
        <taxon>Eurotatoria</taxon>
        <taxon>Bdelloidea</taxon>
        <taxon>Philodinida</taxon>
        <taxon>Philodinidae</taxon>
        <taxon>Rotaria</taxon>
    </lineage>
</organism>
<feature type="non-terminal residue" evidence="1">
    <location>
        <position position="28"/>
    </location>
</feature>
<name>A0A816VK66_9BILA</name>
<dbReference type="Proteomes" id="UP000663856">
    <property type="component" value="Unassembled WGS sequence"/>
</dbReference>
<sequence>MSDEADMVFVDAGLFNGFAKPSTEANCR</sequence>
<dbReference type="EMBL" id="CAJNRF010010878">
    <property type="protein sequence ID" value="CAF2125478.1"/>
    <property type="molecule type" value="Genomic_DNA"/>
</dbReference>
<protein>
    <submittedName>
        <fullName evidence="1">Uncharacterized protein</fullName>
    </submittedName>
</protein>
<proteinExistence type="predicted"/>
<evidence type="ECO:0000313" key="1">
    <source>
        <dbReference type="EMBL" id="CAF2125478.1"/>
    </source>
</evidence>
<dbReference type="AlphaFoldDB" id="A0A816VK66"/>
<evidence type="ECO:0000313" key="2">
    <source>
        <dbReference type="Proteomes" id="UP000663856"/>
    </source>
</evidence>
<gene>
    <name evidence="1" type="ORF">WKI299_LOCUS25223</name>
</gene>
<reference evidence="1" key="1">
    <citation type="submission" date="2021-02" db="EMBL/GenBank/DDBJ databases">
        <authorList>
            <person name="Nowell W R."/>
        </authorList>
    </citation>
    <scope>NUCLEOTIDE SEQUENCE</scope>
</reference>